<evidence type="ECO:0000313" key="1">
    <source>
        <dbReference type="EMBL" id="QHJ74350.1"/>
    </source>
</evidence>
<sequence length="57" mass="6542">MKLPEYLSHVTVKENVITIDSARDKALVVDYLTSIKARFHIVQTTVSRCEIHVKRTS</sequence>
<gene>
    <name evidence="1" type="ORF">VH12019_00023</name>
</gene>
<dbReference type="EMBL" id="MN794232">
    <property type="protein sequence ID" value="QHJ74350.1"/>
    <property type="molecule type" value="Genomic_DNA"/>
</dbReference>
<name>A0A6B9STP8_9CAUD</name>
<evidence type="ECO:0000313" key="2">
    <source>
        <dbReference type="Proteomes" id="UP000464957"/>
    </source>
</evidence>
<organism evidence="1 2">
    <name type="scientific">Vibrio phage VH1_2019</name>
    <dbReference type="NCBI Taxonomy" id="2686307"/>
    <lineage>
        <taxon>Viruses</taxon>
        <taxon>Duplodnaviria</taxon>
        <taxon>Heunggongvirae</taxon>
        <taxon>Uroviricota</taxon>
        <taxon>Caudoviricetes</taxon>
        <taxon>Pantevenvirales</taxon>
        <taxon>Straboviridae</taxon>
        <taxon>Schizotequatrovirus</taxon>
        <taxon>Schizotequatrovirus KVP40</taxon>
    </lineage>
</organism>
<protein>
    <submittedName>
        <fullName evidence="1">Uncharacterized protein</fullName>
    </submittedName>
</protein>
<accession>A0A6B9STP8</accession>
<reference evidence="1 2" key="1">
    <citation type="submission" date="2019-12" db="EMBL/GenBank/DDBJ databases">
        <authorList>
            <person name="Harris M."/>
            <person name="Ho T.C."/>
            <person name="Fruchtman H."/>
            <person name="Garin M."/>
            <person name="Kubatin V."/>
            <person name="Lu T."/>
            <person name="Xue L."/>
            <person name="Marr M.T."/>
        </authorList>
    </citation>
    <scope>NUCLEOTIDE SEQUENCE [LARGE SCALE GENOMIC DNA]</scope>
</reference>
<dbReference type="Proteomes" id="UP000464957">
    <property type="component" value="Segment"/>
</dbReference>
<proteinExistence type="predicted"/>